<protein>
    <submittedName>
        <fullName evidence="3">DUF255 domain-containing protein</fullName>
    </submittedName>
</protein>
<dbReference type="EMBL" id="SKFH01000023">
    <property type="protein sequence ID" value="TCZ69072.1"/>
    <property type="molecule type" value="Genomic_DNA"/>
</dbReference>
<evidence type="ECO:0000259" key="2">
    <source>
        <dbReference type="PROSITE" id="PS51352"/>
    </source>
</evidence>
<feature type="chain" id="PRO_5020794066" evidence="1">
    <location>
        <begin position="38"/>
        <end position="426"/>
    </location>
</feature>
<dbReference type="InterPro" id="IPR012336">
    <property type="entry name" value="Thioredoxin-like_fold"/>
</dbReference>
<dbReference type="InterPro" id="IPR013766">
    <property type="entry name" value="Thioredoxin_domain"/>
</dbReference>
<accession>A0A4R4DYU2</accession>
<keyword evidence="1" id="KW-0732">Signal</keyword>
<dbReference type="PROSITE" id="PS51352">
    <property type="entry name" value="THIOREDOXIN_2"/>
    <property type="match status" value="1"/>
</dbReference>
<proteinExistence type="predicted"/>
<evidence type="ECO:0000256" key="1">
    <source>
        <dbReference type="SAM" id="SignalP"/>
    </source>
</evidence>
<dbReference type="Gene3D" id="3.40.30.10">
    <property type="entry name" value="Glutaredoxin"/>
    <property type="match status" value="1"/>
</dbReference>
<dbReference type="Proteomes" id="UP000295164">
    <property type="component" value="Unassembled WGS sequence"/>
</dbReference>
<dbReference type="OrthoDB" id="120730at2"/>
<feature type="domain" description="Thioredoxin" evidence="2">
    <location>
        <begin position="25"/>
        <end position="167"/>
    </location>
</feature>
<name>A0A4R4DYU2_9BACT</name>
<keyword evidence="4" id="KW-1185">Reference proteome</keyword>
<dbReference type="GO" id="GO:0006950">
    <property type="term" value="P:response to stress"/>
    <property type="evidence" value="ECO:0007669"/>
    <property type="project" value="UniProtKB-ARBA"/>
</dbReference>
<dbReference type="InterPro" id="IPR036249">
    <property type="entry name" value="Thioredoxin-like_sf"/>
</dbReference>
<sequence length="426" mass="48638">MEWYTANKFLFLTCCSNQLHMKRLLLLLCGMPLLSMAQQKGIQFIHAANWQAVLRQAKAENKLIFVDAYTTWCGPCRYLSSEIFPKEEVGALYNQRFISVKMQLDTTAQDNEYVRQWYPDAGRMMRDMNINVFPTLLFFDADGKPIHRVAGAGDAERVLGYARTALDTSKRYYGLKARYESGHHDEQTLRDFLRSAVMAYDYPAGSKALQDLLRVPNFRLEKETAELVEVLTRSTNDEAFRIVEADPARFDSLVGRKGAAQQFVRDVITYEMMDASVRTRMGPEFAQETARLRTRFGAVADELAARAAMLYYRSAADWDRFATAAIAYFKLAGNNVSAGMQNEIAWSFFEHITDKAMLNEALAISKASLSVNEPNYIDTYANLLHKLGRTQEAIEWETKAMAMVSEDQKGSYRNNIDKFKKGEKTW</sequence>
<dbReference type="Gene3D" id="1.25.40.10">
    <property type="entry name" value="Tetratricopeptide repeat domain"/>
    <property type="match status" value="1"/>
</dbReference>
<evidence type="ECO:0000313" key="4">
    <source>
        <dbReference type="Proteomes" id="UP000295164"/>
    </source>
</evidence>
<evidence type="ECO:0000313" key="3">
    <source>
        <dbReference type="EMBL" id="TCZ69072.1"/>
    </source>
</evidence>
<organism evidence="3 4">
    <name type="scientific">Flaviaesturariibacter aridisoli</name>
    <dbReference type="NCBI Taxonomy" id="2545761"/>
    <lineage>
        <taxon>Bacteria</taxon>
        <taxon>Pseudomonadati</taxon>
        <taxon>Bacteroidota</taxon>
        <taxon>Chitinophagia</taxon>
        <taxon>Chitinophagales</taxon>
        <taxon>Chitinophagaceae</taxon>
        <taxon>Flaviaestuariibacter</taxon>
    </lineage>
</organism>
<comment type="caution">
    <text evidence="3">The sequence shown here is derived from an EMBL/GenBank/DDBJ whole genome shotgun (WGS) entry which is preliminary data.</text>
</comment>
<dbReference type="Pfam" id="PF13098">
    <property type="entry name" value="Thioredoxin_2"/>
    <property type="match status" value="1"/>
</dbReference>
<dbReference type="CDD" id="cd02947">
    <property type="entry name" value="TRX_family"/>
    <property type="match status" value="1"/>
</dbReference>
<dbReference type="SUPFAM" id="SSF52833">
    <property type="entry name" value="Thioredoxin-like"/>
    <property type="match status" value="1"/>
</dbReference>
<dbReference type="AlphaFoldDB" id="A0A4R4DYU2"/>
<gene>
    <name evidence="3" type="ORF">E0486_12890</name>
</gene>
<reference evidence="3 4" key="1">
    <citation type="submission" date="2019-03" db="EMBL/GenBank/DDBJ databases">
        <authorList>
            <person name="Kim M.K.M."/>
        </authorList>
    </citation>
    <scope>NUCLEOTIDE SEQUENCE [LARGE SCALE GENOMIC DNA]</scope>
    <source>
        <strain evidence="3 4">17J68-15</strain>
    </source>
</reference>
<feature type="signal peptide" evidence="1">
    <location>
        <begin position="1"/>
        <end position="37"/>
    </location>
</feature>
<dbReference type="InterPro" id="IPR011990">
    <property type="entry name" value="TPR-like_helical_dom_sf"/>
</dbReference>